<feature type="region of interest" description="Disordered" evidence="1">
    <location>
        <begin position="1"/>
        <end position="59"/>
    </location>
</feature>
<evidence type="ECO:0000256" key="1">
    <source>
        <dbReference type="SAM" id="MobiDB-lite"/>
    </source>
</evidence>
<organism evidence="2 3">
    <name type="scientific">Monilinia laxa</name>
    <name type="common">Brown rot fungus</name>
    <name type="synonym">Sclerotinia laxa</name>
    <dbReference type="NCBI Taxonomy" id="61186"/>
    <lineage>
        <taxon>Eukaryota</taxon>
        <taxon>Fungi</taxon>
        <taxon>Dikarya</taxon>
        <taxon>Ascomycota</taxon>
        <taxon>Pezizomycotina</taxon>
        <taxon>Leotiomycetes</taxon>
        <taxon>Helotiales</taxon>
        <taxon>Sclerotiniaceae</taxon>
        <taxon>Monilinia</taxon>
    </lineage>
</organism>
<dbReference type="Proteomes" id="UP000326757">
    <property type="component" value="Unassembled WGS sequence"/>
</dbReference>
<sequence>MSSTTTTTATPIPAPTNTINPLPDTPAEAAARPAASGAALDLHTQTEDAADQYQSAQRTEKAYNEKKKCMSARKDWYDCKVHFAAGVQGFREGGKCVGRVVKASPSLVMEKVNGVKGKGVKGVDSETSGDSLVVEKEAANEKGGNGERVKAKVAGLKEKLLAIKEKRAVEKTAKANEKAGVVTAPAPAPATETATATEAGATPAAPVAATPAPAPAAPTKQEKKRMTLDQRIQQEEAKALAKREAEASTAAGEAAKEVPAPAPTATETPSQISASMTNPPQLQPKTQLSPPGSPTRSTMEPIHEDRETTPVAKLASAAAEAKATAEAGGEAPAPQ</sequence>
<comment type="caution">
    <text evidence="2">The sequence shown here is derived from an EMBL/GenBank/DDBJ whole genome shotgun (WGS) entry which is preliminary data.</text>
</comment>
<reference evidence="2 3" key="1">
    <citation type="submission" date="2019-06" db="EMBL/GenBank/DDBJ databases">
        <title>Genome Sequence of the Brown Rot Fungal Pathogen Monilinia laxa.</title>
        <authorList>
            <person name="De Miccolis Angelini R.M."/>
            <person name="Landi L."/>
            <person name="Abate D."/>
            <person name="Pollastro S."/>
            <person name="Romanazzi G."/>
            <person name="Faretra F."/>
        </authorList>
    </citation>
    <scope>NUCLEOTIDE SEQUENCE [LARGE SCALE GENOMIC DNA]</scope>
    <source>
        <strain evidence="2 3">Mlax316</strain>
    </source>
</reference>
<dbReference type="OrthoDB" id="4771937at2759"/>
<keyword evidence="3" id="KW-1185">Reference proteome</keyword>
<protein>
    <submittedName>
        <fullName evidence="2">Uncharacterized protein</fullName>
    </submittedName>
</protein>
<proteinExistence type="predicted"/>
<gene>
    <name evidence="2" type="ORF">EYC80_011147</name>
</gene>
<name>A0A5N6JP67_MONLA</name>
<feature type="compositionally biased region" description="Low complexity" evidence="1">
    <location>
        <begin position="183"/>
        <end position="211"/>
    </location>
</feature>
<evidence type="ECO:0000313" key="2">
    <source>
        <dbReference type="EMBL" id="KAB8290282.1"/>
    </source>
</evidence>
<feature type="compositionally biased region" description="Polar residues" evidence="1">
    <location>
        <begin position="270"/>
        <end position="298"/>
    </location>
</feature>
<accession>A0A5N6JP67</accession>
<feature type="compositionally biased region" description="Low complexity" evidence="1">
    <location>
        <begin position="1"/>
        <end position="39"/>
    </location>
</feature>
<dbReference type="AlphaFoldDB" id="A0A5N6JP67"/>
<feature type="compositionally biased region" description="Low complexity" evidence="1">
    <location>
        <begin position="312"/>
        <end position="335"/>
    </location>
</feature>
<feature type="compositionally biased region" description="Basic and acidic residues" evidence="1">
    <location>
        <begin position="220"/>
        <end position="246"/>
    </location>
</feature>
<feature type="compositionally biased region" description="Low complexity" evidence="1">
    <location>
        <begin position="247"/>
        <end position="269"/>
    </location>
</feature>
<dbReference type="EMBL" id="VIGI01000018">
    <property type="protein sequence ID" value="KAB8290282.1"/>
    <property type="molecule type" value="Genomic_DNA"/>
</dbReference>
<feature type="region of interest" description="Disordered" evidence="1">
    <location>
        <begin position="183"/>
        <end position="335"/>
    </location>
</feature>
<evidence type="ECO:0000313" key="3">
    <source>
        <dbReference type="Proteomes" id="UP000326757"/>
    </source>
</evidence>